<dbReference type="CDD" id="cd00158">
    <property type="entry name" value="RHOD"/>
    <property type="match status" value="1"/>
</dbReference>
<dbReference type="CDD" id="cd02947">
    <property type="entry name" value="TRX_family"/>
    <property type="match status" value="1"/>
</dbReference>
<dbReference type="SUPFAM" id="SSF52833">
    <property type="entry name" value="Thioredoxin-like"/>
    <property type="match status" value="1"/>
</dbReference>
<gene>
    <name evidence="10" type="ORF">SAMN04488090_1885</name>
</gene>
<dbReference type="InterPro" id="IPR001763">
    <property type="entry name" value="Rhodanese-like_dom"/>
</dbReference>
<evidence type="ECO:0000256" key="4">
    <source>
        <dbReference type="ARBA" id="ARBA00023157"/>
    </source>
</evidence>
<dbReference type="SUPFAM" id="SSF52821">
    <property type="entry name" value="Rhodanese/Cell cycle control phosphatase"/>
    <property type="match status" value="1"/>
</dbReference>
<dbReference type="Pfam" id="PF00085">
    <property type="entry name" value="Thioredoxin"/>
    <property type="match status" value="1"/>
</dbReference>
<dbReference type="PROSITE" id="PS51352">
    <property type="entry name" value="THIOREDOXIN_2"/>
    <property type="match status" value="1"/>
</dbReference>
<proteinExistence type="inferred from homology"/>
<dbReference type="InterPro" id="IPR013766">
    <property type="entry name" value="Thioredoxin_domain"/>
</dbReference>
<dbReference type="InterPro" id="IPR036873">
    <property type="entry name" value="Rhodanese-like_dom_sf"/>
</dbReference>
<protein>
    <recommendedName>
        <fullName evidence="6">Thioredoxin</fullName>
    </recommendedName>
</protein>
<dbReference type="STRING" id="563176.SAMN04488090_1885"/>
<dbReference type="InterPro" id="IPR036249">
    <property type="entry name" value="Thioredoxin-like_sf"/>
</dbReference>
<dbReference type="RefSeq" id="WP_093200848.1">
    <property type="nucleotide sequence ID" value="NZ_FNGS01000003.1"/>
</dbReference>
<dbReference type="InterPro" id="IPR017937">
    <property type="entry name" value="Thioredoxin_CS"/>
</dbReference>
<dbReference type="FunFam" id="3.40.30.10:FF:000001">
    <property type="entry name" value="Thioredoxin"/>
    <property type="match status" value="1"/>
</dbReference>
<reference evidence="10 11" key="1">
    <citation type="submission" date="2016-10" db="EMBL/GenBank/DDBJ databases">
        <authorList>
            <person name="de Groot N.N."/>
        </authorList>
    </citation>
    <scope>NUCLEOTIDE SEQUENCE [LARGE SCALE GENOMIC DNA]</scope>
    <source>
        <strain evidence="10 11">DSM 21668</strain>
    </source>
</reference>
<organism evidence="10 11">
    <name type="scientific">Siphonobacter aquaeclarae</name>
    <dbReference type="NCBI Taxonomy" id="563176"/>
    <lineage>
        <taxon>Bacteria</taxon>
        <taxon>Pseudomonadati</taxon>
        <taxon>Bacteroidota</taxon>
        <taxon>Cytophagia</taxon>
        <taxon>Cytophagales</taxon>
        <taxon>Cytophagaceae</taxon>
        <taxon>Siphonobacter</taxon>
    </lineage>
</organism>
<dbReference type="GO" id="GO:0005737">
    <property type="term" value="C:cytoplasm"/>
    <property type="evidence" value="ECO:0007669"/>
    <property type="project" value="TreeGrafter"/>
</dbReference>
<evidence type="ECO:0000256" key="6">
    <source>
        <dbReference type="NCBIfam" id="TIGR01068"/>
    </source>
</evidence>
<sequence>MKYLILAFSLLTLAAGAQTNLDANAFEAKMKDNTQLLDVRTPSEFERGYLPGAKNVDWKNPETFKTAAASLDKNKPVLVYCYSGGRSATAADYLVKQGFKEVYNLEGGYLKWTSANKKVAAPALTPPPTAKNVLEASLKEHAVVLVDFYADWCGPCKKQAPILEKLKKEWAGKVAVLKIDTDKDPEIPRRYQIDEIPTLLLFKNGKLVNRLVGYREERNLRQEVESVW</sequence>
<feature type="signal peptide" evidence="7">
    <location>
        <begin position="1"/>
        <end position="17"/>
    </location>
</feature>
<dbReference type="PRINTS" id="PR00421">
    <property type="entry name" value="THIOREDOXIN"/>
</dbReference>
<dbReference type="NCBIfam" id="TIGR01068">
    <property type="entry name" value="thioredoxin"/>
    <property type="match status" value="1"/>
</dbReference>
<dbReference type="PANTHER" id="PTHR45663">
    <property type="entry name" value="GEO12009P1"/>
    <property type="match status" value="1"/>
</dbReference>
<feature type="chain" id="PRO_5011569399" description="Thioredoxin" evidence="7">
    <location>
        <begin position="18"/>
        <end position="228"/>
    </location>
</feature>
<dbReference type="InterPro" id="IPR005746">
    <property type="entry name" value="Thioredoxin"/>
</dbReference>
<evidence type="ECO:0000256" key="7">
    <source>
        <dbReference type="SAM" id="SignalP"/>
    </source>
</evidence>
<dbReference type="GO" id="GO:0015035">
    <property type="term" value="F:protein-disulfide reductase activity"/>
    <property type="evidence" value="ECO:0007669"/>
    <property type="project" value="UniProtKB-UniRule"/>
</dbReference>
<dbReference type="AlphaFoldDB" id="A0A1G9N7Q2"/>
<dbReference type="PANTHER" id="PTHR45663:SF11">
    <property type="entry name" value="GEO12009P1"/>
    <property type="match status" value="1"/>
</dbReference>
<comment type="similarity">
    <text evidence="1">Belongs to the thioredoxin family.</text>
</comment>
<dbReference type="Gene3D" id="3.40.250.10">
    <property type="entry name" value="Rhodanese-like domain"/>
    <property type="match status" value="1"/>
</dbReference>
<evidence type="ECO:0000256" key="3">
    <source>
        <dbReference type="ARBA" id="ARBA00022982"/>
    </source>
</evidence>
<dbReference type="PROSITE" id="PS50206">
    <property type="entry name" value="RHODANESE_3"/>
    <property type="match status" value="1"/>
</dbReference>
<feature type="domain" description="Rhodanese" evidence="8">
    <location>
        <begin position="30"/>
        <end position="121"/>
    </location>
</feature>
<keyword evidence="4" id="KW-1015">Disulfide bond</keyword>
<dbReference type="PROSITE" id="PS00194">
    <property type="entry name" value="THIOREDOXIN_1"/>
    <property type="match status" value="1"/>
</dbReference>
<accession>A0A1G9N7Q2</accession>
<evidence type="ECO:0000256" key="1">
    <source>
        <dbReference type="ARBA" id="ARBA00008987"/>
    </source>
</evidence>
<keyword evidence="5" id="KW-0676">Redox-active center</keyword>
<evidence type="ECO:0000313" key="10">
    <source>
        <dbReference type="EMBL" id="SDL82137.1"/>
    </source>
</evidence>
<dbReference type="SMART" id="SM00450">
    <property type="entry name" value="RHOD"/>
    <property type="match status" value="1"/>
</dbReference>
<dbReference type="Proteomes" id="UP000198901">
    <property type="component" value="Unassembled WGS sequence"/>
</dbReference>
<dbReference type="Pfam" id="PF00581">
    <property type="entry name" value="Rhodanese"/>
    <property type="match status" value="1"/>
</dbReference>
<feature type="domain" description="Thioredoxin" evidence="9">
    <location>
        <begin position="115"/>
        <end position="228"/>
    </location>
</feature>
<dbReference type="OrthoDB" id="9808735at2"/>
<dbReference type="Gene3D" id="3.40.30.10">
    <property type="entry name" value="Glutaredoxin"/>
    <property type="match status" value="1"/>
</dbReference>
<dbReference type="EMBL" id="FNGS01000003">
    <property type="protein sequence ID" value="SDL82137.1"/>
    <property type="molecule type" value="Genomic_DNA"/>
</dbReference>
<evidence type="ECO:0000313" key="11">
    <source>
        <dbReference type="Proteomes" id="UP000198901"/>
    </source>
</evidence>
<evidence type="ECO:0000256" key="2">
    <source>
        <dbReference type="ARBA" id="ARBA00022448"/>
    </source>
</evidence>
<name>A0A1G9N7Q2_9BACT</name>
<keyword evidence="3" id="KW-0249">Electron transport</keyword>
<keyword evidence="11" id="KW-1185">Reference proteome</keyword>
<evidence type="ECO:0000259" key="8">
    <source>
        <dbReference type="PROSITE" id="PS50206"/>
    </source>
</evidence>
<keyword evidence="7" id="KW-0732">Signal</keyword>
<evidence type="ECO:0000259" key="9">
    <source>
        <dbReference type="PROSITE" id="PS51352"/>
    </source>
</evidence>
<keyword evidence="2" id="KW-0813">Transport</keyword>
<evidence type="ECO:0000256" key="5">
    <source>
        <dbReference type="ARBA" id="ARBA00023284"/>
    </source>
</evidence>